<protein>
    <recommendedName>
        <fullName evidence="3">mannose-6-phosphate isomerase</fullName>
        <ecNumber evidence="3">5.3.1.8</ecNumber>
    </recommendedName>
</protein>
<evidence type="ECO:0000256" key="3">
    <source>
        <dbReference type="ARBA" id="ARBA00011956"/>
    </source>
</evidence>
<dbReference type="InterPro" id="IPR001250">
    <property type="entry name" value="Man6P_Isoase-1"/>
</dbReference>
<evidence type="ECO:0000256" key="5">
    <source>
        <dbReference type="ARBA" id="ARBA00022833"/>
    </source>
</evidence>
<organism evidence="10 11">
    <name type="scientific">Borreliella chilensis</name>
    <dbReference type="NCBI Taxonomy" id="1245910"/>
    <lineage>
        <taxon>Bacteria</taxon>
        <taxon>Pseudomonadati</taxon>
        <taxon>Spirochaetota</taxon>
        <taxon>Spirochaetia</taxon>
        <taxon>Spirochaetales</taxon>
        <taxon>Borreliaceae</taxon>
        <taxon>Borreliella</taxon>
    </lineage>
</organism>
<dbReference type="InterPro" id="IPR046457">
    <property type="entry name" value="PMI_typeI_cat"/>
</dbReference>
<feature type="binding site" evidence="8">
    <location>
        <position position="96"/>
    </location>
    <ligand>
        <name>Zn(2+)</name>
        <dbReference type="ChEBI" id="CHEBI:29105"/>
    </ligand>
</feature>
<comment type="catalytic activity">
    <reaction evidence="1">
        <text>D-mannose 6-phosphate = D-fructose 6-phosphate</text>
        <dbReference type="Rhea" id="RHEA:12356"/>
        <dbReference type="ChEBI" id="CHEBI:58735"/>
        <dbReference type="ChEBI" id="CHEBI:61527"/>
        <dbReference type="EC" id="5.3.1.8"/>
    </reaction>
</comment>
<feature type="binding site" evidence="8">
    <location>
        <position position="242"/>
    </location>
    <ligand>
        <name>Zn(2+)</name>
        <dbReference type="ChEBI" id="CHEBI:29105"/>
    </ligand>
</feature>
<dbReference type="KEGG" id="bchi:OY14_02005"/>
<dbReference type="STRING" id="1245910.OY14_02005"/>
<dbReference type="AlphaFoldDB" id="A0A0A7UXT8"/>
<dbReference type="Gene3D" id="2.60.120.10">
    <property type="entry name" value="Jelly Rolls"/>
    <property type="match status" value="2"/>
</dbReference>
<dbReference type="PIRSF" id="PIRSF001480">
    <property type="entry name" value="Mannose-6-phosphate_isomerase"/>
    <property type="match status" value="1"/>
</dbReference>
<keyword evidence="5 8" id="KW-0862">Zinc</keyword>
<feature type="binding site" evidence="8">
    <location>
        <position position="94"/>
    </location>
    <ligand>
        <name>Zn(2+)</name>
        <dbReference type="ChEBI" id="CHEBI:29105"/>
    </ligand>
</feature>
<evidence type="ECO:0000256" key="7">
    <source>
        <dbReference type="PIRSR" id="PIRSR001480-1"/>
    </source>
</evidence>
<feature type="binding site" evidence="8">
    <location>
        <position position="131"/>
    </location>
    <ligand>
        <name>Zn(2+)</name>
        <dbReference type="ChEBI" id="CHEBI:29105"/>
    </ligand>
</feature>
<accession>A0A0A7UXT8</accession>
<dbReference type="Gene3D" id="1.10.441.10">
    <property type="entry name" value="Phosphomannose Isomerase, domain 2"/>
    <property type="match status" value="1"/>
</dbReference>
<dbReference type="Pfam" id="PF20511">
    <property type="entry name" value="PMI_typeI_cat"/>
    <property type="match status" value="1"/>
</dbReference>
<dbReference type="GO" id="GO:0009298">
    <property type="term" value="P:GDP-mannose biosynthetic process"/>
    <property type="evidence" value="ECO:0007669"/>
    <property type="project" value="InterPro"/>
</dbReference>
<gene>
    <name evidence="10" type="ORF">OY14_02005</name>
</gene>
<sequence>MNKDNIFLMKNDIKEYDWGGISFIPHLLGDKIDGKPKAEMWLGAHKTFSSKILYEDKYVLLSDFLEAHKELLGCDAEFPFLFKVLSANKPLSIQIHPSKDIALKGYESENNNGVDINDPKRIYKDKNPKIELVYALSDFYALKGFLPLEEIRKICDILKLNFDFKSHKDFVKTIFAFQRHELEEIIVKILKNLELIDNLRSYWFNEIYNIYGIDVGLLVFLGMNILKLKSGEVVYTNSQEVHAYLRGDCIELMTNSDNVIRAGLTTKYIDKEEMLRVGQFEEGKFSFLNPDFQNGFSVFRLPNTNLKLIQKKINESICIRRNSAMILLVLDGCVNINKSLDLKRGESVFIGKKAENLLVNGDGQAFIAGFDCN</sequence>
<feature type="domain" description="Phosphomannose isomerase type I catalytic" evidence="9">
    <location>
        <begin position="7"/>
        <end position="147"/>
    </location>
</feature>
<dbReference type="InterPro" id="IPR016305">
    <property type="entry name" value="Mannose-6-P_Isomerase"/>
</dbReference>
<dbReference type="GO" id="GO:0004476">
    <property type="term" value="F:mannose-6-phosphate isomerase activity"/>
    <property type="evidence" value="ECO:0007669"/>
    <property type="project" value="UniProtKB-EC"/>
</dbReference>
<dbReference type="GO" id="GO:0005975">
    <property type="term" value="P:carbohydrate metabolic process"/>
    <property type="evidence" value="ECO:0007669"/>
    <property type="project" value="InterPro"/>
</dbReference>
<keyword evidence="6 10" id="KW-0413">Isomerase</keyword>
<evidence type="ECO:0000256" key="8">
    <source>
        <dbReference type="PIRSR" id="PIRSR001480-2"/>
    </source>
</evidence>
<feature type="active site" evidence="7">
    <location>
        <position position="261"/>
    </location>
</feature>
<dbReference type="EC" id="5.3.1.8" evidence="3"/>
<keyword evidence="4 8" id="KW-0479">Metal-binding</keyword>
<dbReference type="PRINTS" id="PR00714">
    <property type="entry name" value="MAN6PISMRASE"/>
</dbReference>
<evidence type="ECO:0000259" key="9">
    <source>
        <dbReference type="Pfam" id="PF20511"/>
    </source>
</evidence>
<dbReference type="GO" id="GO:0008270">
    <property type="term" value="F:zinc ion binding"/>
    <property type="evidence" value="ECO:0007669"/>
    <property type="project" value="InterPro"/>
</dbReference>
<reference evidence="10 11" key="1">
    <citation type="journal article" date="2015" name="Genome Announc.">
        <title>Genome Sequence of Borrelia chilensis VA1, a South American Member of the Lyme Borreliosis Group.</title>
        <authorList>
            <person name="Huang W."/>
            <person name="Ojaimi C."/>
            <person name="Fallon J.T."/>
            <person name="Travisany D."/>
            <person name="Maass A."/>
            <person name="Ivanova L."/>
            <person name="Tomova A."/>
            <person name="Gonzalez-Acuna D."/>
            <person name="Godfrey H.P."/>
            <person name="Cabello F.C."/>
        </authorList>
    </citation>
    <scope>NUCLEOTIDE SEQUENCE [LARGE SCALE GENOMIC DNA]</scope>
    <source>
        <strain evidence="10 11">VA1</strain>
    </source>
</reference>
<proteinExistence type="inferred from homology"/>
<evidence type="ECO:0000256" key="4">
    <source>
        <dbReference type="ARBA" id="ARBA00022723"/>
    </source>
</evidence>
<comment type="cofactor">
    <cofactor evidence="8">
        <name>Zn(2+)</name>
        <dbReference type="ChEBI" id="CHEBI:29105"/>
    </cofactor>
    <text evidence="8">Binds 1 zinc ion per subunit.</text>
</comment>
<name>A0A0A7UXT8_9SPIR</name>
<keyword evidence="11" id="KW-1185">Reference proteome</keyword>
<evidence type="ECO:0000256" key="6">
    <source>
        <dbReference type="ARBA" id="ARBA00023235"/>
    </source>
</evidence>
<dbReference type="Proteomes" id="UP000030940">
    <property type="component" value="Chromosome"/>
</dbReference>
<dbReference type="PANTHER" id="PTHR10309:SF0">
    <property type="entry name" value="MANNOSE-6-PHOSPHATE ISOMERASE"/>
    <property type="match status" value="1"/>
</dbReference>
<evidence type="ECO:0000256" key="2">
    <source>
        <dbReference type="ARBA" id="ARBA00010772"/>
    </source>
</evidence>
<evidence type="ECO:0000256" key="1">
    <source>
        <dbReference type="ARBA" id="ARBA00000757"/>
    </source>
</evidence>
<evidence type="ECO:0000313" key="11">
    <source>
        <dbReference type="Proteomes" id="UP000030940"/>
    </source>
</evidence>
<evidence type="ECO:0000313" key="10">
    <source>
        <dbReference type="EMBL" id="AJA90228.1"/>
    </source>
</evidence>
<dbReference type="PANTHER" id="PTHR10309">
    <property type="entry name" value="MANNOSE-6-PHOSPHATE ISOMERASE"/>
    <property type="match status" value="1"/>
</dbReference>
<dbReference type="EMBL" id="CP009910">
    <property type="protein sequence ID" value="AJA90228.1"/>
    <property type="molecule type" value="Genomic_DNA"/>
</dbReference>
<dbReference type="InterPro" id="IPR011051">
    <property type="entry name" value="RmlC_Cupin_sf"/>
</dbReference>
<dbReference type="HOGENOM" id="CLU_026967_1_0_12"/>
<dbReference type="CDD" id="cd07011">
    <property type="entry name" value="cupin_PMI_type_I_N"/>
    <property type="match status" value="1"/>
</dbReference>
<dbReference type="NCBIfam" id="TIGR00218">
    <property type="entry name" value="manA"/>
    <property type="match status" value="1"/>
</dbReference>
<dbReference type="InterPro" id="IPR014710">
    <property type="entry name" value="RmlC-like_jellyroll"/>
</dbReference>
<comment type="similarity">
    <text evidence="2">Belongs to the mannose-6-phosphate isomerase type 1 family.</text>
</comment>
<dbReference type="GO" id="GO:0005829">
    <property type="term" value="C:cytosol"/>
    <property type="evidence" value="ECO:0007669"/>
    <property type="project" value="TreeGrafter"/>
</dbReference>
<dbReference type="SUPFAM" id="SSF51182">
    <property type="entry name" value="RmlC-like cupins"/>
    <property type="match status" value="1"/>
</dbReference>